<comment type="caution">
    <text evidence="1">The sequence shown here is derived from an EMBL/GenBank/DDBJ whole genome shotgun (WGS) entry which is preliminary data.</text>
</comment>
<reference evidence="1" key="1">
    <citation type="submission" date="2022-05" db="EMBL/GenBank/DDBJ databases">
        <authorList>
            <person name="Okamura Y."/>
        </authorList>
    </citation>
    <scope>NUCLEOTIDE SEQUENCE</scope>
</reference>
<proteinExistence type="predicted"/>
<evidence type="ECO:0000313" key="1">
    <source>
        <dbReference type="EMBL" id="CAH4031725.1"/>
    </source>
</evidence>
<dbReference type="AlphaFoldDB" id="A0A9P0THD7"/>
<protein>
    <submittedName>
        <fullName evidence="1">Uncharacterized protein</fullName>
    </submittedName>
</protein>
<dbReference type="EMBL" id="CALOZG010000018">
    <property type="protein sequence ID" value="CAH4031725.1"/>
    <property type="molecule type" value="Genomic_DNA"/>
</dbReference>
<organism evidence="1 2">
    <name type="scientific">Pieris brassicae</name>
    <name type="common">White butterfly</name>
    <name type="synonym">Large white butterfly</name>
    <dbReference type="NCBI Taxonomy" id="7116"/>
    <lineage>
        <taxon>Eukaryota</taxon>
        <taxon>Metazoa</taxon>
        <taxon>Ecdysozoa</taxon>
        <taxon>Arthropoda</taxon>
        <taxon>Hexapoda</taxon>
        <taxon>Insecta</taxon>
        <taxon>Pterygota</taxon>
        <taxon>Neoptera</taxon>
        <taxon>Endopterygota</taxon>
        <taxon>Lepidoptera</taxon>
        <taxon>Glossata</taxon>
        <taxon>Ditrysia</taxon>
        <taxon>Papilionoidea</taxon>
        <taxon>Pieridae</taxon>
        <taxon>Pierinae</taxon>
        <taxon>Pieris</taxon>
    </lineage>
</organism>
<name>A0A9P0THD7_PIEBR</name>
<gene>
    <name evidence="1" type="ORF">PIBRA_LOCUS8200</name>
</gene>
<accession>A0A9P0THD7</accession>
<keyword evidence="2" id="KW-1185">Reference proteome</keyword>
<sequence>MDTIEHNSLQLGVFGFLCVSAGESSHLNFCSIPPLGFREDYVCALWILYGSIRNYLNNDPHSYILRALLDGDAASSFKAPKFKECRFLCDLHMDVLSGTYHTTFNGVGELRERSSKYQDSSDGLNNLSPPSFVVWM</sequence>
<dbReference type="Proteomes" id="UP001152562">
    <property type="component" value="Unassembled WGS sequence"/>
</dbReference>
<evidence type="ECO:0000313" key="2">
    <source>
        <dbReference type="Proteomes" id="UP001152562"/>
    </source>
</evidence>